<evidence type="ECO:0000256" key="2">
    <source>
        <dbReference type="ARBA" id="ARBA00022692"/>
    </source>
</evidence>
<comment type="subcellular location">
    <subcellularLocation>
        <location evidence="1">Membrane</location>
        <topology evidence="1">Multi-pass membrane protein</topology>
    </subcellularLocation>
</comment>
<keyword evidence="8" id="KW-1185">Reference proteome</keyword>
<dbReference type="EMBL" id="CP124535">
    <property type="protein sequence ID" value="WGV16982.1"/>
    <property type="molecule type" value="Genomic_DNA"/>
</dbReference>
<keyword evidence="2 5" id="KW-0812">Transmembrane</keyword>
<protein>
    <submittedName>
        <fullName evidence="7">Yip1 family protein</fullName>
    </submittedName>
</protein>
<evidence type="ECO:0000313" key="7">
    <source>
        <dbReference type="EMBL" id="WGV16982.1"/>
    </source>
</evidence>
<evidence type="ECO:0000259" key="6">
    <source>
        <dbReference type="Pfam" id="PF04893"/>
    </source>
</evidence>
<feature type="transmembrane region" description="Helical" evidence="5">
    <location>
        <begin position="135"/>
        <end position="153"/>
    </location>
</feature>
<keyword evidence="4 5" id="KW-0472">Membrane</keyword>
<name>A0ABY8Q9U1_9RHOB</name>
<dbReference type="Proteomes" id="UP001230978">
    <property type="component" value="Chromosome"/>
</dbReference>
<accession>A0ABY8Q9U1</accession>
<dbReference type="InterPro" id="IPR006977">
    <property type="entry name" value="Yip1_dom"/>
</dbReference>
<evidence type="ECO:0000256" key="5">
    <source>
        <dbReference type="SAM" id="Phobius"/>
    </source>
</evidence>
<dbReference type="Pfam" id="PF04893">
    <property type="entry name" value="Yip1"/>
    <property type="match status" value="1"/>
</dbReference>
<evidence type="ECO:0000313" key="8">
    <source>
        <dbReference type="Proteomes" id="UP001230978"/>
    </source>
</evidence>
<evidence type="ECO:0000256" key="1">
    <source>
        <dbReference type="ARBA" id="ARBA00004141"/>
    </source>
</evidence>
<evidence type="ECO:0000256" key="4">
    <source>
        <dbReference type="ARBA" id="ARBA00023136"/>
    </source>
</evidence>
<reference evidence="7 8" key="1">
    <citation type="submission" date="2023-04" db="EMBL/GenBank/DDBJ databases">
        <title>YMD61, complete Genome.</title>
        <authorList>
            <person name="Zhang J."/>
        </authorList>
    </citation>
    <scope>NUCLEOTIDE SEQUENCE [LARGE SCALE GENOMIC DNA]</scope>
    <source>
        <strain evidence="7 8">YMD61</strain>
    </source>
</reference>
<feature type="transmembrane region" description="Helical" evidence="5">
    <location>
        <begin position="165"/>
        <end position="190"/>
    </location>
</feature>
<feature type="transmembrane region" description="Helical" evidence="5">
    <location>
        <begin position="108"/>
        <end position="129"/>
    </location>
</feature>
<gene>
    <name evidence="7" type="ORF">QF092_04005</name>
</gene>
<feature type="domain" description="Yip1" evidence="6">
    <location>
        <begin position="15"/>
        <end position="184"/>
    </location>
</feature>
<keyword evidence="3 5" id="KW-1133">Transmembrane helix</keyword>
<dbReference type="RefSeq" id="WP_281467848.1">
    <property type="nucleotide sequence ID" value="NZ_CP124535.1"/>
</dbReference>
<feature type="transmembrane region" description="Helical" evidence="5">
    <location>
        <begin position="75"/>
        <end position="96"/>
    </location>
</feature>
<proteinExistence type="predicted"/>
<evidence type="ECO:0000256" key="3">
    <source>
        <dbReference type="ARBA" id="ARBA00022989"/>
    </source>
</evidence>
<organism evidence="7 8">
    <name type="scientific">Fuscovulum ytuae</name>
    <dbReference type="NCBI Taxonomy" id="3042299"/>
    <lineage>
        <taxon>Bacteria</taxon>
        <taxon>Pseudomonadati</taxon>
        <taxon>Pseudomonadota</taxon>
        <taxon>Alphaproteobacteria</taxon>
        <taxon>Rhodobacterales</taxon>
        <taxon>Paracoccaceae</taxon>
        <taxon>Fuscovulum</taxon>
    </lineage>
</organism>
<feature type="transmembrane region" description="Helical" evidence="5">
    <location>
        <begin position="37"/>
        <end position="55"/>
    </location>
</feature>
<sequence length="194" mass="20549">MTLNFADLSALVRLTLTQPRAAAQAVMRLPLPMSGRWSALLLMATLSALLMQVLGAMLPPSVGPDGEALRPVGPLVWAGMVTVGMMITAGLAHSVGRWRGGKGEFADALILVAWLQFLQLLLVVVQILLMLVVPPLAPVVEIGGVLLFLWLLVNFVAEMHGFKSLGLVFLGVILTFVGAVFALSILMMALGVGL</sequence>